<feature type="signal peptide" evidence="1">
    <location>
        <begin position="1"/>
        <end position="24"/>
    </location>
</feature>
<dbReference type="EMBL" id="QXWK01000003">
    <property type="protein sequence ID" value="NBH60599.1"/>
    <property type="molecule type" value="Genomic_DNA"/>
</dbReference>
<keyword evidence="3" id="KW-1185">Reference proteome</keyword>
<sequence>MKKKMITALCALTLTLGTAGSCFAAETNPQTTQAYINIPATAIDFSVTEEVIFAGTADSADLTANDLEITNNSKIGVLTASIEVTGDNGWTVVADSTDFARLGANAKKIGIMAAGSHDMSTGAYTGAGNINPQDKVTVGLTGKTGRVTTALDKAKVVNFVTTVSVVEE</sequence>
<dbReference type="AlphaFoldDB" id="A0A845QFV3"/>
<gene>
    <name evidence="2" type="ORF">D0435_02790</name>
</gene>
<evidence type="ECO:0000313" key="3">
    <source>
        <dbReference type="Proteomes" id="UP000446866"/>
    </source>
</evidence>
<dbReference type="Proteomes" id="UP000446866">
    <property type="component" value="Unassembled WGS sequence"/>
</dbReference>
<protein>
    <submittedName>
        <fullName evidence="2">Uncharacterized protein</fullName>
    </submittedName>
</protein>
<keyword evidence="1" id="KW-0732">Signal</keyword>
<dbReference type="RefSeq" id="WP_160200898.1">
    <property type="nucleotide sequence ID" value="NZ_QXWK01000003.1"/>
</dbReference>
<comment type="caution">
    <text evidence="2">The sequence shown here is derived from an EMBL/GenBank/DDBJ whole genome shotgun (WGS) entry which is preliminary data.</text>
</comment>
<evidence type="ECO:0000313" key="2">
    <source>
        <dbReference type="EMBL" id="NBH60599.1"/>
    </source>
</evidence>
<proteinExistence type="predicted"/>
<dbReference type="PROSITE" id="PS51257">
    <property type="entry name" value="PROKAR_LIPOPROTEIN"/>
    <property type="match status" value="1"/>
</dbReference>
<evidence type="ECO:0000256" key="1">
    <source>
        <dbReference type="SAM" id="SignalP"/>
    </source>
</evidence>
<organism evidence="2 3">
    <name type="scientific">Anaerotruncus colihominis</name>
    <dbReference type="NCBI Taxonomy" id="169435"/>
    <lineage>
        <taxon>Bacteria</taxon>
        <taxon>Bacillati</taxon>
        <taxon>Bacillota</taxon>
        <taxon>Clostridia</taxon>
        <taxon>Eubacteriales</taxon>
        <taxon>Oscillospiraceae</taxon>
        <taxon>Anaerotruncus</taxon>
    </lineage>
</organism>
<name>A0A845QFV3_9FIRM</name>
<accession>A0A845QFV3</accession>
<feature type="chain" id="PRO_5032722123" evidence="1">
    <location>
        <begin position="25"/>
        <end position="168"/>
    </location>
</feature>
<reference evidence="2 3" key="1">
    <citation type="submission" date="2018-08" db="EMBL/GenBank/DDBJ databases">
        <title>Murine metabolic-syndrome-specific gut microbial biobank.</title>
        <authorList>
            <person name="Liu C."/>
        </authorList>
    </citation>
    <scope>NUCLEOTIDE SEQUENCE [LARGE SCALE GENOMIC DNA]</scope>
    <source>
        <strain evidence="2 3">28</strain>
    </source>
</reference>